<sequence length="251" mass="28104">MQPVGPDSQNDPFSRSNNPGAGKPPILPIFVCYNSPSFLVIWNSDVILVENFSCTSVKTLAMEPVVPDGQNGSFSRSNDPRTSPDGKKGPFSRSNDPRSSSQSFLVIQNFDVILAKKFKDVNPPFCRFSYVLNNGFLVIWNFDVILSKKNPWTSVKTIAMEPIGLDDQNDPFSRSNDPRSSPWIFGDSEFRRHFCRKFSWMSVETIAMEPVGPDGQNGPFSRSNEPRSSSLSFLVICNSDVIFAKNFIDVR</sequence>
<protein>
    <submittedName>
        <fullName evidence="2">Uncharacterized protein</fullName>
    </submittedName>
</protein>
<gene>
    <name evidence="2" type="ORF">H5410_053014</name>
</gene>
<evidence type="ECO:0000313" key="2">
    <source>
        <dbReference type="EMBL" id="KAG5582387.1"/>
    </source>
</evidence>
<comment type="caution">
    <text evidence="2">The sequence shown here is derived from an EMBL/GenBank/DDBJ whole genome shotgun (WGS) entry which is preliminary data.</text>
</comment>
<feature type="region of interest" description="Disordered" evidence="1">
    <location>
        <begin position="68"/>
        <end position="100"/>
    </location>
</feature>
<name>A0A9J5X2N6_SOLCO</name>
<feature type="region of interest" description="Disordered" evidence="1">
    <location>
        <begin position="1"/>
        <end position="20"/>
    </location>
</feature>
<feature type="compositionally biased region" description="Polar residues" evidence="1">
    <location>
        <begin position="7"/>
        <end position="19"/>
    </location>
</feature>
<reference evidence="2 3" key="1">
    <citation type="submission" date="2020-09" db="EMBL/GenBank/DDBJ databases">
        <title>De no assembly of potato wild relative species, Solanum commersonii.</title>
        <authorList>
            <person name="Cho K."/>
        </authorList>
    </citation>
    <scope>NUCLEOTIDE SEQUENCE [LARGE SCALE GENOMIC DNA]</scope>
    <source>
        <strain evidence="2">LZ3.2</strain>
        <tissue evidence="2">Leaf</tissue>
    </source>
</reference>
<organism evidence="2 3">
    <name type="scientific">Solanum commersonii</name>
    <name type="common">Commerson's wild potato</name>
    <name type="synonym">Commerson's nightshade</name>
    <dbReference type="NCBI Taxonomy" id="4109"/>
    <lineage>
        <taxon>Eukaryota</taxon>
        <taxon>Viridiplantae</taxon>
        <taxon>Streptophyta</taxon>
        <taxon>Embryophyta</taxon>
        <taxon>Tracheophyta</taxon>
        <taxon>Spermatophyta</taxon>
        <taxon>Magnoliopsida</taxon>
        <taxon>eudicotyledons</taxon>
        <taxon>Gunneridae</taxon>
        <taxon>Pentapetalae</taxon>
        <taxon>asterids</taxon>
        <taxon>lamiids</taxon>
        <taxon>Solanales</taxon>
        <taxon>Solanaceae</taxon>
        <taxon>Solanoideae</taxon>
        <taxon>Solaneae</taxon>
        <taxon>Solanum</taxon>
    </lineage>
</organism>
<evidence type="ECO:0000256" key="1">
    <source>
        <dbReference type="SAM" id="MobiDB-lite"/>
    </source>
</evidence>
<accession>A0A9J5X2N6</accession>
<feature type="compositionally biased region" description="Low complexity" evidence="1">
    <location>
        <begin position="91"/>
        <end position="100"/>
    </location>
</feature>
<keyword evidence="3" id="KW-1185">Reference proteome</keyword>
<dbReference type="EMBL" id="JACXVP010000010">
    <property type="protein sequence ID" value="KAG5582387.1"/>
    <property type="molecule type" value="Genomic_DNA"/>
</dbReference>
<evidence type="ECO:0000313" key="3">
    <source>
        <dbReference type="Proteomes" id="UP000824120"/>
    </source>
</evidence>
<proteinExistence type="predicted"/>
<dbReference type="AlphaFoldDB" id="A0A9J5X2N6"/>
<dbReference type="Proteomes" id="UP000824120">
    <property type="component" value="Chromosome 10"/>
</dbReference>
<feature type="compositionally biased region" description="Basic and acidic residues" evidence="1">
    <location>
        <begin position="78"/>
        <end position="88"/>
    </location>
</feature>